<dbReference type="AlphaFoldDB" id="A0A317XHF2"/>
<evidence type="ECO:0000256" key="5">
    <source>
        <dbReference type="SAM" id="MobiDB-lite"/>
    </source>
</evidence>
<reference evidence="9 10" key="1">
    <citation type="journal article" date="2018" name="Mol. Biol. Evol.">
        <title>Broad Genomic Sampling Reveals a Smut Pathogenic Ancestry of the Fungal Clade Ustilaginomycotina.</title>
        <authorList>
            <person name="Kijpornyongpan T."/>
            <person name="Mondo S.J."/>
            <person name="Barry K."/>
            <person name="Sandor L."/>
            <person name="Lee J."/>
            <person name="Lipzen A."/>
            <person name="Pangilinan J."/>
            <person name="LaButti K."/>
            <person name="Hainaut M."/>
            <person name="Henrissat B."/>
            <person name="Grigoriev I.V."/>
            <person name="Spatafora J.W."/>
            <person name="Aime M.C."/>
        </authorList>
    </citation>
    <scope>NUCLEOTIDE SEQUENCE [LARGE SCALE GENOMIC DNA]</scope>
    <source>
        <strain evidence="9 10">MCA 3645</strain>
    </source>
</reference>
<evidence type="ECO:0000256" key="1">
    <source>
        <dbReference type="ARBA" id="ARBA00004141"/>
    </source>
</evidence>
<organism evidence="9 10">
    <name type="scientific">Testicularia cyperi</name>
    <dbReference type="NCBI Taxonomy" id="1882483"/>
    <lineage>
        <taxon>Eukaryota</taxon>
        <taxon>Fungi</taxon>
        <taxon>Dikarya</taxon>
        <taxon>Basidiomycota</taxon>
        <taxon>Ustilaginomycotina</taxon>
        <taxon>Ustilaginomycetes</taxon>
        <taxon>Ustilaginales</taxon>
        <taxon>Anthracoideaceae</taxon>
        <taxon>Testicularia</taxon>
    </lineage>
</organism>
<keyword evidence="4 6" id="KW-0472">Membrane</keyword>
<dbReference type="OrthoDB" id="5215911at2759"/>
<feature type="transmembrane region" description="Helical" evidence="6">
    <location>
        <begin position="399"/>
        <end position="417"/>
    </location>
</feature>
<keyword evidence="10" id="KW-1185">Reference proteome</keyword>
<dbReference type="InterPro" id="IPR036259">
    <property type="entry name" value="MFS_trans_sf"/>
</dbReference>
<comment type="subcellular location">
    <subcellularLocation>
        <location evidence="1">Membrane</location>
        <topology evidence="1">Multi-pass membrane protein</topology>
    </subcellularLocation>
</comment>
<evidence type="ECO:0000256" key="6">
    <source>
        <dbReference type="SAM" id="Phobius"/>
    </source>
</evidence>
<feature type="transmembrane region" description="Helical" evidence="6">
    <location>
        <begin position="178"/>
        <end position="198"/>
    </location>
</feature>
<name>A0A317XHF2_9BASI</name>
<feature type="transmembrane region" description="Helical" evidence="6">
    <location>
        <begin position="90"/>
        <end position="111"/>
    </location>
</feature>
<evidence type="ECO:0000256" key="7">
    <source>
        <dbReference type="SAM" id="SignalP"/>
    </source>
</evidence>
<evidence type="ECO:0000313" key="10">
    <source>
        <dbReference type="Proteomes" id="UP000246740"/>
    </source>
</evidence>
<feature type="signal peptide" evidence="7">
    <location>
        <begin position="1"/>
        <end position="34"/>
    </location>
</feature>
<feature type="transmembrane region" description="Helical" evidence="6">
    <location>
        <begin position="463"/>
        <end position="484"/>
    </location>
</feature>
<feature type="transmembrane region" description="Helical" evidence="6">
    <location>
        <begin position="429"/>
        <end position="451"/>
    </location>
</feature>
<evidence type="ECO:0000259" key="8">
    <source>
        <dbReference type="PROSITE" id="PS50850"/>
    </source>
</evidence>
<evidence type="ECO:0000256" key="4">
    <source>
        <dbReference type="ARBA" id="ARBA00023136"/>
    </source>
</evidence>
<gene>
    <name evidence="9" type="ORF">BCV70DRAFT_166483</name>
</gene>
<feature type="domain" description="Major facilitator superfamily (MFS) profile" evidence="8">
    <location>
        <begin position="22"/>
        <end position="489"/>
    </location>
</feature>
<evidence type="ECO:0000256" key="2">
    <source>
        <dbReference type="ARBA" id="ARBA00022692"/>
    </source>
</evidence>
<dbReference type="InterPro" id="IPR020846">
    <property type="entry name" value="MFS_dom"/>
</dbReference>
<feature type="transmembrane region" description="Helical" evidence="6">
    <location>
        <begin position="281"/>
        <end position="301"/>
    </location>
</feature>
<sequence length="498" mass="54390">MVSSLNHPDPKHPFNLPTWRKLLMLATVSLTAFAANEMAAAHLTAFHQVSLTFDRTITAVANTIGISILGLGTGPLLWNAIAESLGRRPAYLVAWTLYLPCVVWLSVATSYNSFAAARFFAGFCSSVSQTVPASIISETFLPEHRGTAVAAWTVLLIIGPVCAPIIGAGFLTVTTWRWVYYFDLILAGVLWIMIVLFVPETHYIVNPHAVTLRSHNDSSSAHDHKDKDLSDVVEGTSTPPMHSSDIESSSHATFGHVGVAWYPWKEPGRFLAEIVAPLKMAMYLPVILPSILYAVIFMWSVGFTVVSPQVFPRPPWNFTNVAVGASFIAAAVGALFGKFAGGWVADATVTWFVKRNGGDGKRVPEYRLWSMLPHIFIFPLGLLLYGIGYARGMSWPTEVIGGFGLYYVSNSAAGGILQTYIIESYITKAVHGIALFNFVKCCMAFSAPFFIPEWAFEDFTKSYVVQAIVTAALTIAVVAFLILFGGRLRKAQKMVSAS</sequence>
<dbReference type="GO" id="GO:0022857">
    <property type="term" value="F:transmembrane transporter activity"/>
    <property type="evidence" value="ECO:0007669"/>
    <property type="project" value="InterPro"/>
</dbReference>
<accession>A0A317XHF2</accession>
<dbReference type="InterPro" id="IPR011701">
    <property type="entry name" value="MFS"/>
</dbReference>
<feature type="transmembrane region" description="Helical" evidence="6">
    <location>
        <begin position="366"/>
        <end position="387"/>
    </location>
</feature>
<feature type="region of interest" description="Disordered" evidence="5">
    <location>
        <begin position="216"/>
        <end position="249"/>
    </location>
</feature>
<keyword evidence="3 6" id="KW-1133">Transmembrane helix</keyword>
<feature type="compositionally biased region" description="Basic and acidic residues" evidence="5">
    <location>
        <begin position="216"/>
        <end position="230"/>
    </location>
</feature>
<dbReference type="PANTHER" id="PTHR23502:SF185">
    <property type="entry name" value="MAJOR FACILITATOR SUPERFAMILY (MFS) PROFILE DOMAIN-CONTAINING PROTEIN"/>
    <property type="match status" value="1"/>
</dbReference>
<feature type="transmembrane region" description="Helical" evidence="6">
    <location>
        <begin position="321"/>
        <end position="345"/>
    </location>
</feature>
<evidence type="ECO:0000256" key="3">
    <source>
        <dbReference type="ARBA" id="ARBA00022989"/>
    </source>
</evidence>
<feature type="transmembrane region" description="Helical" evidence="6">
    <location>
        <begin position="57"/>
        <end position="78"/>
    </location>
</feature>
<keyword evidence="2 6" id="KW-0812">Transmembrane</keyword>
<keyword evidence="7" id="KW-0732">Signal</keyword>
<dbReference type="Pfam" id="PF07690">
    <property type="entry name" value="MFS_1"/>
    <property type="match status" value="1"/>
</dbReference>
<evidence type="ECO:0000313" key="9">
    <source>
        <dbReference type="EMBL" id="PWY97676.1"/>
    </source>
</evidence>
<dbReference type="EMBL" id="KZ819203">
    <property type="protein sequence ID" value="PWY97676.1"/>
    <property type="molecule type" value="Genomic_DNA"/>
</dbReference>
<dbReference type="STRING" id="1882483.A0A317XHF2"/>
<proteinExistence type="predicted"/>
<dbReference type="InParanoid" id="A0A317XHF2"/>
<dbReference type="PANTHER" id="PTHR23502">
    <property type="entry name" value="MAJOR FACILITATOR SUPERFAMILY"/>
    <property type="match status" value="1"/>
</dbReference>
<dbReference type="SUPFAM" id="SSF103473">
    <property type="entry name" value="MFS general substrate transporter"/>
    <property type="match status" value="1"/>
</dbReference>
<dbReference type="GO" id="GO:0005886">
    <property type="term" value="C:plasma membrane"/>
    <property type="evidence" value="ECO:0007669"/>
    <property type="project" value="TreeGrafter"/>
</dbReference>
<dbReference type="Proteomes" id="UP000246740">
    <property type="component" value="Unassembled WGS sequence"/>
</dbReference>
<feature type="chain" id="PRO_5016252535" evidence="7">
    <location>
        <begin position="35"/>
        <end position="498"/>
    </location>
</feature>
<dbReference type="Gene3D" id="1.20.1250.20">
    <property type="entry name" value="MFS general substrate transporter like domains"/>
    <property type="match status" value="1"/>
</dbReference>
<dbReference type="PROSITE" id="PS50850">
    <property type="entry name" value="MFS"/>
    <property type="match status" value="1"/>
</dbReference>
<feature type="transmembrane region" description="Helical" evidence="6">
    <location>
        <begin position="149"/>
        <end position="172"/>
    </location>
</feature>
<feature type="compositionally biased region" description="Polar residues" evidence="5">
    <location>
        <begin position="235"/>
        <end position="249"/>
    </location>
</feature>
<protein>
    <submittedName>
        <fullName evidence="9">MFS general substrate transporter</fullName>
    </submittedName>
</protein>